<evidence type="ECO:0000256" key="6">
    <source>
        <dbReference type="ARBA" id="ARBA00022692"/>
    </source>
</evidence>
<sequence length="161" mass="17310">MRRVSGFTLIELLVTVAVLAILATVAVPGFQSLVASNRIVADTNTLISGLHLARSEAVKRRAPVRFNPETEQPWGFSIVDNDGQVISQHRYDHGATQLSASAASIEFNALGRAPGCEARECSVTLTPSNDSVRGKRLSVESSGRVTNEDASKQDDYDEPGE</sequence>
<dbReference type="Proteomes" id="UP000487929">
    <property type="component" value="Unassembled WGS sequence"/>
</dbReference>
<feature type="domain" description="General secretion pathway GspH" evidence="12">
    <location>
        <begin position="43"/>
        <end position="143"/>
    </location>
</feature>
<dbReference type="NCBIfam" id="TIGR02532">
    <property type="entry name" value="IV_pilin_GFxxxE"/>
    <property type="match status" value="1"/>
</dbReference>
<keyword evidence="5" id="KW-0997">Cell inner membrane</keyword>
<protein>
    <recommendedName>
        <fullName evidence="2">Type II secretion system protein H</fullName>
    </recommendedName>
    <alternativeName>
        <fullName evidence="10">General secretion pathway protein H</fullName>
    </alternativeName>
</protein>
<dbReference type="GO" id="GO:0005886">
    <property type="term" value="C:plasma membrane"/>
    <property type="evidence" value="ECO:0007669"/>
    <property type="project" value="UniProtKB-SubCell"/>
</dbReference>
<reference evidence="13 14" key="1">
    <citation type="submission" date="2019-12" db="EMBL/GenBank/DDBJ databases">
        <title>Draft genome sequencing of Halomonas alimentaria DSM 15356.</title>
        <authorList>
            <person name="Pandiyan K."/>
            <person name="Kushwaha P."/>
            <person name="Gowdham M."/>
            <person name="Chakdar H."/>
            <person name="Singh A."/>
            <person name="Kumar M."/>
            <person name="Saxena A.K."/>
        </authorList>
    </citation>
    <scope>NUCLEOTIDE SEQUENCE [LARGE SCALE GENOMIC DNA]</scope>
    <source>
        <strain evidence="13 14">DSM 15356</strain>
    </source>
</reference>
<keyword evidence="6" id="KW-0812">Transmembrane</keyword>
<evidence type="ECO:0000256" key="2">
    <source>
        <dbReference type="ARBA" id="ARBA00021549"/>
    </source>
</evidence>
<gene>
    <name evidence="13" type="ORF">GRB96_02400</name>
</gene>
<evidence type="ECO:0000313" key="14">
    <source>
        <dbReference type="Proteomes" id="UP000487929"/>
    </source>
</evidence>
<dbReference type="Pfam" id="PF12019">
    <property type="entry name" value="GspH"/>
    <property type="match status" value="1"/>
</dbReference>
<accession>A0A7X5ANF5</accession>
<dbReference type="InterPro" id="IPR012902">
    <property type="entry name" value="N_methyl_site"/>
</dbReference>
<evidence type="ECO:0000256" key="1">
    <source>
        <dbReference type="ARBA" id="ARBA00004377"/>
    </source>
</evidence>
<keyword evidence="4" id="KW-0488">Methylation</keyword>
<evidence type="ECO:0000259" key="12">
    <source>
        <dbReference type="Pfam" id="PF12019"/>
    </source>
</evidence>
<dbReference type="PROSITE" id="PS00409">
    <property type="entry name" value="PROKAR_NTER_METHYL"/>
    <property type="match status" value="1"/>
</dbReference>
<keyword evidence="7" id="KW-1133">Transmembrane helix</keyword>
<name>A0A7X5ANF5_9GAMM</name>
<dbReference type="InterPro" id="IPR022346">
    <property type="entry name" value="T2SS_GspH"/>
</dbReference>
<comment type="similarity">
    <text evidence="9">Belongs to the GSP H family.</text>
</comment>
<evidence type="ECO:0000256" key="3">
    <source>
        <dbReference type="ARBA" id="ARBA00022475"/>
    </source>
</evidence>
<evidence type="ECO:0000313" key="13">
    <source>
        <dbReference type="EMBL" id="NAW33274.1"/>
    </source>
</evidence>
<dbReference type="Pfam" id="PF07963">
    <property type="entry name" value="N_methyl"/>
    <property type="match status" value="1"/>
</dbReference>
<evidence type="ECO:0000256" key="10">
    <source>
        <dbReference type="ARBA" id="ARBA00030775"/>
    </source>
</evidence>
<keyword evidence="14" id="KW-1185">Reference proteome</keyword>
<dbReference type="InterPro" id="IPR045584">
    <property type="entry name" value="Pilin-like"/>
</dbReference>
<dbReference type="RefSeq" id="WP_161430279.1">
    <property type="nucleotide sequence ID" value="NZ_WUTT01000001.1"/>
</dbReference>
<evidence type="ECO:0000256" key="5">
    <source>
        <dbReference type="ARBA" id="ARBA00022519"/>
    </source>
</evidence>
<dbReference type="GO" id="GO:0015628">
    <property type="term" value="P:protein secretion by the type II secretion system"/>
    <property type="evidence" value="ECO:0007669"/>
    <property type="project" value="InterPro"/>
</dbReference>
<dbReference type="GO" id="GO:0015627">
    <property type="term" value="C:type II protein secretion system complex"/>
    <property type="evidence" value="ECO:0007669"/>
    <property type="project" value="InterPro"/>
</dbReference>
<evidence type="ECO:0000256" key="7">
    <source>
        <dbReference type="ARBA" id="ARBA00022989"/>
    </source>
</evidence>
<evidence type="ECO:0000256" key="8">
    <source>
        <dbReference type="ARBA" id="ARBA00023136"/>
    </source>
</evidence>
<evidence type="ECO:0000256" key="11">
    <source>
        <dbReference type="SAM" id="MobiDB-lite"/>
    </source>
</evidence>
<evidence type="ECO:0000256" key="9">
    <source>
        <dbReference type="ARBA" id="ARBA00025772"/>
    </source>
</evidence>
<proteinExistence type="inferred from homology"/>
<keyword evidence="8" id="KW-0472">Membrane</keyword>
<evidence type="ECO:0000256" key="4">
    <source>
        <dbReference type="ARBA" id="ARBA00022481"/>
    </source>
</evidence>
<feature type="region of interest" description="Disordered" evidence="11">
    <location>
        <begin position="127"/>
        <end position="161"/>
    </location>
</feature>
<dbReference type="Gene3D" id="3.55.40.10">
    <property type="entry name" value="minor pseudopilin epsh domain"/>
    <property type="match status" value="1"/>
</dbReference>
<dbReference type="AlphaFoldDB" id="A0A7X5ANF5"/>
<keyword evidence="3" id="KW-1003">Cell membrane</keyword>
<dbReference type="EMBL" id="WUTT01000001">
    <property type="protein sequence ID" value="NAW33274.1"/>
    <property type="molecule type" value="Genomic_DNA"/>
</dbReference>
<dbReference type="SUPFAM" id="SSF54523">
    <property type="entry name" value="Pili subunits"/>
    <property type="match status" value="1"/>
</dbReference>
<dbReference type="OrthoDB" id="6367648at2"/>
<organism evidence="13 14">
    <name type="scientific">Halomonas alimentaria</name>
    <dbReference type="NCBI Taxonomy" id="147248"/>
    <lineage>
        <taxon>Bacteria</taxon>
        <taxon>Pseudomonadati</taxon>
        <taxon>Pseudomonadota</taxon>
        <taxon>Gammaproteobacteria</taxon>
        <taxon>Oceanospirillales</taxon>
        <taxon>Halomonadaceae</taxon>
        <taxon>Halomonas</taxon>
    </lineage>
</organism>
<comment type="caution">
    <text evidence="13">The sequence shown here is derived from an EMBL/GenBank/DDBJ whole genome shotgun (WGS) entry which is preliminary data.</text>
</comment>
<comment type="subcellular location">
    <subcellularLocation>
        <location evidence="1">Cell inner membrane</location>
        <topology evidence="1">Single-pass membrane protein</topology>
    </subcellularLocation>
</comment>